<feature type="compositionally biased region" description="Polar residues" evidence="6">
    <location>
        <begin position="364"/>
        <end position="374"/>
    </location>
</feature>
<keyword evidence="9" id="KW-1185">Reference proteome</keyword>
<evidence type="ECO:0000313" key="8">
    <source>
        <dbReference type="EMBL" id="CAI8033512.1"/>
    </source>
</evidence>
<evidence type="ECO:0000256" key="3">
    <source>
        <dbReference type="ARBA" id="ARBA00012748"/>
    </source>
</evidence>
<accession>A0AA35SQQ5</accession>
<evidence type="ECO:0000256" key="4">
    <source>
        <dbReference type="ARBA" id="ARBA00022898"/>
    </source>
</evidence>
<dbReference type="AlphaFoldDB" id="A0AA35SQQ5"/>
<gene>
    <name evidence="8" type="ORF">GBAR_LOCUS18894</name>
</gene>
<dbReference type="InterPro" id="IPR015421">
    <property type="entry name" value="PyrdxlP-dep_Trfase_major"/>
</dbReference>
<comment type="similarity">
    <text evidence="2">Belongs to the class-I pyridoxal-phosphate-dependent aminotransferase family.</text>
</comment>
<dbReference type="EC" id="2.6.1.9" evidence="3"/>
<comment type="catalytic activity">
    <reaction evidence="5">
        <text>L-histidinol phosphate + 2-oxoglutarate = 3-(imidazol-4-yl)-2-oxopropyl phosphate + L-glutamate</text>
        <dbReference type="Rhea" id="RHEA:23744"/>
        <dbReference type="ChEBI" id="CHEBI:16810"/>
        <dbReference type="ChEBI" id="CHEBI:29985"/>
        <dbReference type="ChEBI" id="CHEBI:57766"/>
        <dbReference type="ChEBI" id="CHEBI:57980"/>
        <dbReference type="EC" id="2.6.1.9"/>
    </reaction>
</comment>
<dbReference type="InterPro" id="IPR015424">
    <property type="entry name" value="PyrdxlP-dep_Trfase"/>
</dbReference>
<dbReference type="EMBL" id="CASHTH010002674">
    <property type="protein sequence ID" value="CAI8033512.1"/>
    <property type="molecule type" value="Genomic_DNA"/>
</dbReference>
<dbReference type="InterPro" id="IPR004839">
    <property type="entry name" value="Aminotransferase_I/II_large"/>
</dbReference>
<evidence type="ECO:0000256" key="5">
    <source>
        <dbReference type="ARBA" id="ARBA00047481"/>
    </source>
</evidence>
<evidence type="ECO:0000256" key="6">
    <source>
        <dbReference type="SAM" id="MobiDB-lite"/>
    </source>
</evidence>
<dbReference type="Proteomes" id="UP001174909">
    <property type="component" value="Unassembled WGS sequence"/>
</dbReference>
<dbReference type="GO" id="GO:0030170">
    <property type="term" value="F:pyridoxal phosphate binding"/>
    <property type="evidence" value="ECO:0007669"/>
    <property type="project" value="InterPro"/>
</dbReference>
<comment type="pathway">
    <text evidence="1">Amino-acid biosynthesis; L-histidine biosynthesis; L-histidine from 5-phospho-alpha-D-ribose 1-diphosphate: step 7/9.</text>
</comment>
<evidence type="ECO:0000256" key="1">
    <source>
        <dbReference type="ARBA" id="ARBA00005011"/>
    </source>
</evidence>
<dbReference type="InterPro" id="IPR015422">
    <property type="entry name" value="PyrdxlP-dep_Trfase_small"/>
</dbReference>
<dbReference type="Pfam" id="PF00155">
    <property type="entry name" value="Aminotran_1_2"/>
    <property type="match status" value="1"/>
</dbReference>
<dbReference type="PROSITE" id="PS00105">
    <property type="entry name" value="AA_TRANSFER_CLASS_1"/>
    <property type="match status" value="1"/>
</dbReference>
<evidence type="ECO:0000259" key="7">
    <source>
        <dbReference type="Pfam" id="PF00155"/>
    </source>
</evidence>
<dbReference type="Gene3D" id="3.40.640.10">
    <property type="entry name" value="Type I PLP-dependent aspartate aminotransferase-like (Major domain)"/>
    <property type="match status" value="1"/>
</dbReference>
<feature type="region of interest" description="Disordered" evidence="6">
    <location>
        <begin position="355"/>
        <end position="374"/>
    </location>
</feature>
<dbReference type="GO" id="GO:0004400">
    <property type="term" value="F:histidinol-phosphate transaminase activity"/>
    <property type="evidence" value="ECO:0007669"/>
    <property type="project" value="UniProtKB-EC"/>
</dbReference>
<comment type="caution">
    <text evidence="8">The sequence shown here is derived from an EMBL/GenBank/DDBJ whole genome shotgun (WGS) entry which is preliminary data.</text>
</comment>
<evidence type="ECO:0000256" key="2">
    <source>
        <dbReference type="ARBA" id="ARBA00007441"/>
    </source>
</evidence>
<protein>
    <recommendedName>
        <fullName evidence="3">histidinol-phosphate transaminase</fullName>
        <ecNumber evidence="3">2.6.1.9</ecNumber>
    </recommendedName>
</protein>
<sequence length="374" mass="41928">MPDQTVEYLSSLYGGFWDFEVKDFCYMSNPFFPPETLLEDLGVHLTELVKAYPSTNWYISSLLADPLGLTENEVVVGNGASELIDLLVNRFVQNLAIPVPTFNEFTNRAKTLGRKVNPFRLRGEFKLDPEAFVRHVRKTGSNAAVLIRPNNPTGSLISKSDLAFLLEDLRDLDLVLVDDSFIEFVTTESDQAASNLVFEFPNLVVLKSLSKNYGIPGLRLGYAVSGDNERVKQLRQDLPIWNINSLAQFFLRHYGEYQEEFTVSCLRVREATQRLFQQLRGVPYLHPFPTQGNFVLCRVLHGFTGGELTSALFEQYNILVNNCSEKEGLEDSYIRIASRTKADNAALVAALQGLDPGPSLGHPDSQTSRLHQAG</sequence>
<proteinExistence type="inferred from homology"/>
<dbReference type="InterPro" id="IPR004838">
    <property type="entry name" value="NHTrfase_class1_PyrdxlP-BS"/>
</dbReference>
<name>A0AA35SQQ5_GEOBA</name>
<dbReference type="CDD" id="cd00609">
    <property type="entry name" value="AAT_like"/>
    <property type="match status" value="1"/>
</dbReference>
<reference evidence="8" key="1">
    <citation type="submission" date="2023-03" db="EMBL/GenBank/DDBJ databases">
        <authorList>
            <person name="Steffen K."/>
            <person name="Cardenas P."/>
        </authorList>
    </citation>
    <scope>NUCLEOTIDE SEQUENCE</scope>
</reference>
<feature type="domain" description="Aminotransferase class I/classII large" evidence="7">
    <location>
        <begin position="70"/>
        <end position="351"/>
    </location>
</feature>
<evidence type="ECO:0000313" key="9">
    <source>
        <dbReference type="Proteomes" id="UP001174909"/>
    </source>
</evidence>
<dbReference type="Gene3D" id="3.90.1150.10">
    <property type="entry name" value="Aspartate Aminotransferase, domain 1"/>
    <property type="match status" value="1"/>
</dbReference>
<keyword evidence="4" id="KW-0663">Pyridoxal phosphate</keyword>
<organism evidence="8 9">
    <name type="scientific">Geodia barretti</name>
    <name type="common">Barrett's horny sponge</name>
    <dbReference type="NCBI Taxonomy" id="519541"/>
    <lineage>
        <taxon>Eukaryota</taxon>
        <taxon>Metazoa</taxon>
        <taxon>Porifera</taxon>
        <taxon>Demospongiae</taxon>
        <taxon>Heteroscleromorpha</taxon>
        <taxon>Tetractinellida</taxon>
        <taxon>Astrophorina</taxon>
        <taxon>Geodiidae</taxon>
        <taxon>Geodia</taxon>
    </lineage>
</organism>
<dbReference type="PANTHER" id="PTHR42885">
    <property type="entry name" value="HISTIDINOL-PHOSPHATE AMINOTRANSFERASE-RELATED"/>
    <property type="match status" value="1"/>
</dbReference>
<dbReference type="SUPFAM" id="SSF53383">
    <property type="entry name" value="PLP-dependent transferases"/>
    <property type="match status" value="1"/>
</dbReference>